<evidence type="ECO:0000313" key="2">
    <source>
        <dbReference type="EMBL" id="GEK93889.1"/>
    </source>
</evidence>
<dbReference type="AlphaFoldDB" id="A0A511B0A6"/>
<evidence type="ECO:0000313" key="3">
    <source>
        <dbReference type="Proteomes" id="UP000321230"/>
    </source>
</evidence>
<dbReference type="RefSeq" id="WP_146796227.1">
    <property type="nucleotide sequence ID" value="NZ_BARC01000008.1"/>
</dbReference>
<proteinExistence type="predicted"/>
<keyword evidence="3" id="KW-1185">Reference proteome</keyword>
<organism evidence="2 3">
    <name type="scientific">Gluconobacter wancherniae NBRC 103581</name>
    <dbReference type="NCBI Taxonomy" id="656744"/>
    <lineage>
        <taxon>Bacteria</taxon>
        <taxon>Pseudomonadati</taxon>
        <taxon>Pseudomonadota</taxon>
        <taxon>Alphaproteobacteria</taxon>
        <taxon>Acetobacterales</taxon>
        <taxon>Acetobacteraceae</taxon>
        <taxon>Gluconobacter</taxon>
    </lineage>
</organism>
<dbReference type="InterPro" id="IPR019637">
    <property type="entry name" value="DUF2501"/>
</dbReference>
<name>A0A511B0A6_9PROT</name>
<evidence type="ECO:0008006" key="4">
    <source>
        <dbReference type="Google" id="ProtNLM"/>
    </source>
</evidence>
<sequence length="162" mass="16167">MNRFHRSIPAVLSAGLITASLGLAGCNAGSTAAGQAAETQTAAVTAATTATQTMASQMSGGLVGALGVPNLSSTSSSNLAGVLSYCLQNNLTSDTGASGLVSAVTQKAGVSGSPAYSAGQQGILQAVSNQTANQQQFSLSTLAQPIRQRVCSTVESQLQRMM</sequence>
<feature type="chain" id="PRO_5022228125" description="DUF2501 domain-containing protein" evidence="1">
    <location>
        <begin position="25"/>
        <end position="162"/>
    </location>
</feature>
<dbReference type="EMBL" id="BJUZ01000002">
    <property type="protein sequence ID" value="GEK93889.1"/>
    <property type="molecule type" value="Genomic_DNA"/>
</dbReference>
<gene>
    <name evidence="2" type="ORF">GWA01_16590</name>
</gene>
<dbReference type="Proteomes" id="UP000321230">
    <property type="component" value="Unassembled WGS sequence"/>
</dbReference>
<protein>
    <recommendedName>
        <fullName evidence="4">DUF2501 domain-containing protein</fullName>
    </recommendedName>
</protein>
<evidence type="ECO:0000256" key="1">
    <source>
        <dbReference type="SAM" id="SignalP"/>
    </source>
</evidence>
<reference evidence="2 3" key="1">
    <citation type="submission" date="2019-07" db="EMBL/GenBank/DDBJ databases">
        <title>Whole genome shotgun sequence of Gluconobacter wancherniae NBRC 103581.</title>
        <authorList>
            <person name="Hosoyama A."/>
            <person name="Uohara A."/>
            <person name="Ohji S."/>
            <person name="Ichikawa N."/>
        </authorList>
    </citation>
    <scope>NUCLEOTIDE SEQUENCE [LARGE SCALE GENOMIC DNA]</scope>
    <source>
        <strain evidence="2 3">NBRC 103581</strain>
    </source>
</reference>
<dbReference type="Pfam" id="PF10696">
    <property type="entry name" value="DUF2501"/>
    <property type="match status" value="1"/>
</dbReference>
<feature type="signal peptide" evidence="1">
    <location>
        <begin position="1"/>
        <end position="24"/>
    </location>
</feature>
<accession>A0A511B0A6</accession>
<dbReference type="OrthoDB" id="7282607at2"/>
<comment type="caution">
    <text evidence="2">The sequence shown here is derived from an EMBL/GenBank/DDBJ whole genome shotgun (WGS) entry which is preliminary data.</text>
</comment>
<dbReference type="PROSITE" id="PS51257">
    <property type="entry name" value="PROKAR_LIPOPROTEIN"/>
    <property type="match status" value="1"/>
</dbReference>
<keyword evidence="1" id="KW-0732">Signal</keyword>